<dbReference type="AlphaFoldDB" id="A0A9N9KM36"/>
<evidence type="ECO:0000313" key="1">
    <source>
        <dbReference type="EMBL" id="CAG8949526.1"/>
    </source>
</evidence>
<proteinExistence type="predicted"/>
<comment type="caution">
    <text evidence="1">The sequence shown here is derived from an EMBL/GenBank/DDBJ whole genome shotgun (WGS) entry which is preliminary data.</text>
</comment>
<gene>
    <name evidence="1" type="ORF">HYFRA_00007758</name>
</gene>
<evidence type="ECO:0000313" key="2">
    <source>
        <dbReference type="Proteomes" id="UP000696280"/>
    </source>
</evidence>
<accession>A0A9N9KM36</accession>
<dbReference type="Gene3D" id="3.40.50.11350">
    <property type="match status" value="1"/>
</dbReference>
<dbReference type="GO" id="GO:0006004">
    <property type="term" value="P:fucose metabolic process"/>
    <property type="evidence" value="ECO:0007669"/>
    <property type="project" value="UniProtKB-KW"/>
</dbReference>
<keyword evidence="2" id="KW-1185">Reference proteome</keyword>
<sequence length="446" mass="50079">MYSPRQLTLVFLISVGLIWALYEFQKALLSVQDLHEAKSKLTGLFSNPRLHSDHSEEVVTSNDLTILCDQTQWTQGLWLQCTQDGQINATAIAGGLNNAGNRLQTCIRLAIDAGAGLIFPHIKLHRNTENQRIFTEDAECLDNYWDMGYLSKELGRQCPQLQLRHCGDISGIETIIPTPQRDHLEEPYYTNSFGEMITSQLRSSDVESIDPQQPVAVSFGDAYVAWNYSKSNELSTIQKSLFRLLKFNPILVEFSNILSQSPELKDGYIAVHLRGEDDWPAKWGSPKQQSSLYLSEMRALQHTLPTPLKTVYVSCGSQDAISAFASQLTSLGYTVYNKDTLLSRSPGLLNKLHHMHFDQKAIVETEVLVAADYWYGVFASTFSDMVAYKRTINDEGNIFKDHIIPGSNKTEIGGREWDVAPALLGVERTKLLVTNTGPLDITDRFP</sequence>
<dbReference type="Proteomes" id="UP000696280">
    <property type="component" value="Unassembled WGS sequence"/>
</dbReference>
<organism evidence="1 2">
    <name type="scientific">Hymenoscyphus fraxineus</name>
    <dbReference type="NCBI Taxonomy" id="746836"/>
    <lineage>
        <taxon>Eukaryota</taxon>
        <taxon>Fungi</taxon>
        <taxon>Dikarya</taxon>
        <taxon>Ascomycota</taxon>
        <taxon>Pezizomycotina</taxon>
        <taxon>Leotiomycetes</taxon>
        <taxon>Helotiales</taxon>
        <taxon>Helotiaceae</taxon>
        <taxon>Hymenoscyphus</taxon>
    </lineage>
</organism>
<dbReference type="CDD" id="cd11296">
    <property type="entry name" value="O-FucT_like"/>
    <property type="match status" value="1"/>
</dbReference>
<name>A0A9N9KM36_9HELO</name>
<dbReference type="OrthoDB" id="20368at2759"/>
<dbReference type="EMBL" id="CAJVRL010000014">
    <property type="protein sequence ID" value="CAG8949526.1"/>
    <property type="molecule type" value="Genomic_DNA"/>
</dbReference>
<reference evidence="1" key="1">
    <citation type="submission" date="2021-07" db="EMBL/GenBank/DDBJ databases">
        <authorList>
            <person name="Durling M."/>
        </authorList>
    </citation>
    <scope>NUCLEOTIDE SEQUENCE</scope>
</reference>
<protein>
    <submittedName>
        <fullName evidence="1">Uncharacterized protein</fullName>
    </submittedName>
</protein>
<dbReference type="GO" id="GO:0016740">
    <property type="term" value="F:transferase activity"/>
    <property type="evidence" value="ECO:0007669"/>
    <property type="project" value="UniProtKB-KW"/>
</dbReference>